<dbReference type="EMBL" id="RHHQ01000018">
    <property type="protein sequence ID" value="RNB83388.1"/>
    <property type="molecule type" value="Genomic_DNA"/>
</dbReference>
<keyword evidence="5" id="KW-1185">Reference proteome</keyword>
<dbReference type="InterPro" id="IPR003680">
    <property type="entry name" value="Flavodoxin_fold"/>
</dbReference>
<sequence length="193" mass="22107">MKKKIAVIIGHPDSKSYCNTLAQAYVQGAQSQGAAVRIIDLSQINFNPNLQYGYRQRTELEEDLLAAQETIRWADHLVFAYPTWWGTMPAILKGFIDRVFLPGFSFRSKPGSLLTEKLLTGKTARLIVTMDSPLWYYRFFLKRAGHHIMKRGILQFCGVNPVRITEIGMVKTSSVQKLENWIRRIQELGMKEA</sequence>
<dbReference type="PANTHER" id="PTHR10204">
    <property type="entry name" value="NAD P H OXIDOREDUCTASE-RELATED"/>
    <property type="match status" value="1"/>
</dbReference>
<dbReference type="GO" id="GO:0005829">
    <property type="term" value="C:cytosol"/>
    <property type="evidence" value="ECO:0007669"/>
    <property type="project" value="TreeGrafter"/>
</dbReference>
<reference evidence="4 5" key="1">
    <citation type="submission" date="2018-10" db="EMBL/GenBank/DDBJ databases">
        <title>Phylogenomics of Brevibacillus.</title>
        <authorList>
            <person name="Dunlap C."/>
        </authorList>
    </citation>
    <scope>NUCLEOTIDE SEQUENCE [LARGE SCALE GENOMIC DNA]</scope>
    <source>
        <strain evidence="4 5">JCM 15716</strain>
    </source>
</reference>
<dbReference type="InterPro" id="IPR029039">
    <property type="entry name" value="Flavoprotein-like_sf"/>
</dbReference>
<evidence type="ECO:0000259" key="3">
    <source>
        <dbReference type="Pfam" id="PF02525"/>
    </source>
</evidence>
<organism evidence="4 5">
    <name type="scientific">Brevibacillus fluminis</name>
    <dbReference type="NCBI Taxonomy" id="511487"/>
    <lineage>
        <taxon>Bacteria</taxon>
        <taxon>Bacillati</taxon>
        <taxon>Bacillota</taxon>
        <taxon>Bacilli</taxon>
        <taxon>Bacillales</taxon>
        <taxon>Paenibacillaceae</taxon>
        <taxon>Brevibacillus</taxon>
    </lineage>
</organism>
<evidence type="ECO:0000256" key="2">
    <source>
        <dbReference type="ARBA" id="ARBA00023002"/>
    </source>
</evidence>
<dbReference type="RefSeq" id="WP_122920120.1">
    <property type="nucleotide sequence ID" value="NZ_RHHQ01000018.1"/>
</dbReference>
<evidence type="ECO:0000313" key="5">
    <source>
        <dbReference type="Proteomes" id="UP000271031"/>
    </source>
</evidence>
<comment type="similarity">
    <text evidence="1">Belongs to the NAD(P)H dehydrogenase (quinone) family.</text>
</comment>
<dbReference type="InterPro" id="IPR051545">
    <property type="entry name" value="NAD(P)H_dehydrogenase_qn"/>
</dbReference>
<dbReference type="Proteomes" id="UP000271031">
    <property type="component" value="Unassembled WGS sequence"/>
</dbReference>
<keyword evidence="2" id="KW-0560">Oxidoreductase</keyword>
<name>A0A3M8D651_9BACL</name>
<dbReference type="SUPFAM" id="SSF52218">
    <property type="entry name" value="Flavoproteins"/>
    <property type="match status" value="1"/>
</dbReference>
<dbReference type="PANTHER" id="PTHR10204:SF34">
    <property type="entry name" value="NAD(P)H DEHYDROGENASE [QUINONE] 1 ISOFORM 1"/>
    <property type="match status" value="1"/>
</dbReference>
<dbReference type="Gene3D" id="3.40.50.360">
    <property type="match status" value="1"/>
</dbReference>
<accession>A0A3M8D651</accession>
<evidence type="ECO:0000256" key="1">
    <source>
        <dbReference type="ARBA" id="ARBA00006252"/>
    </source>
</evidence>
<dbReference type="Pfam" id="PF02525">
    <property type="entry name" value="Flavodoxin_2"/>
    <property type="match status" value="1"/>
</dbReference>
<protein>
    <submittedName>
        <fullName evidence="4">Flavodoxin family protein</fullName>
    </submittedName>
</protein>
<dbReference type="OrthoDB" id="9798454at2"/>
<feature type="domain" description="Flavodoxin-like fold" evidence="3">
    <location>
        <begin position="3"/>
        <end position="186"/>
    </location>
</feature>
<dbReference type="AlphaFoldDB" id="A0A3M8D651"/>
<dbReference type="GO" id="GO:0003955">
    <property type="term" value="F:NAD(P)H dehydrogenase (quinone) activity"/>
    <property type="evidence" value="ECO:0007669"/>
    <property type="project" value="TreeGrafter"/>
</dbReference>
<gene>
    <name evidence="4" type="ORF">EDM56_22245</name>
</gene>
<evidence type="ECO:0000313" key="4">
    <source>
        <dbReference type="EMBL" id="RNB83388.1"/>
    </source>
</evidence>
<comment type="caution">
    <text evidence="4">The sequence shown here is derived from an EMBL/GenBank/DDBJ whole genome shotgun (WGS) entry which is preliminary data.</text>
</comment>
<proteinExistence type="inferred from homology"/>